<reference evidence="3 4" key="1">
    <citation type="submission" date="2024-04" db="EMBL/GenBank/DDBJ databases">
        <authorList>
            <consortium name="Genoscope - CEA"/>
            <person name="William W."/>
        </authorList>
    </citation>
    <scope>NUCLEOTIDE SEQUENCE [LARGE SCALE GENOMIC DNA]</scope>
</reference>
<proteinExistence type="predicted"/>
<gene>
    <name evidence="3" type="ORF">GSLYS_00014431001</name>
</gene>
<feature type="compositionally biased region" description="Pro residues" evidence="1">
    <location>
        <begin position="230"/>
        <end position="243"/>
    </location>
</feature>
<feature type="compositionally biased region" description="Pro residues" evidence="1">
    <location>
        <begin position="377"/>
        <end position="393"/>
    </location>
</feature>
<accession>A0AAV2I8K3</accession>
<feature type="compositionally biased region" description="Pro residues" evidence="1">
    <location>
        <begin position="292"/>
        <end position="303"/>
    </location>
</feature>
<sequence>MWKETFVCVLFLGWSVAQQHAGLDPPGSIECFHCDTHARHFPGCLSEPVTCHADEVCSISYGPDLPTSKCQRANDCTREVAHPIRNCAGGGVEIHPSQCQLCCHTTTCVHNINHHLLQVSTRQGILCPGTCSERDIATCIKTAVYCHGDQFCEIGINEQLVVHGHCKVKANLQTCRNDKAAHPCPLAIGQAGHTAKCVWDCCQTIDCLTGHFGAYMGLSSHSQTTVHPPNTTPKPTTPKPTTPKPITHKPTTTAPTTPKPTTHKPTTPKPTTHKPTTPAPTTPKPTTHKPTTPAPTTPKPTTPAPTTQKPTTPAPTTPKPTTPVPTTPKPTTPAPTTPKPTTPAPTTPKPTTQAPTTPAPTTPSPTTPSPTTQAPTTPSPTKPAPTTPAPTTPAPASSTAKADTTLTCVRCDGTCTNNEIDVTCPDGFCSLTVQDGMGGSRAIKKGCSNQNKCMMFWMEWSSDQLCQNIIGNPGNPSYQDVSCTFCCTGERCNADFTQMNVFRGVRK</sequence>
<dbReference type="Proteomes" id="UP001497497">
    <property type="component" value="Unassembled WGS sequence"/>
</dbReference>
<feature type="chain" id="PRO_5043707642" evidence="2">
    <location>
        <begin position="18"/>
        <end position="507"/>
    </location>
</feature>
<feature type="region of interest" description="Disordered" evidence="1">
    <location>
        <begin position="221"/>
        <end position="399"/>
    </location>
</feature>
<name>A0AAV2I8K3_LYMST</name>
<organism evidence="3 4">
    <name type="scientific">Lymnaea stagnalis</name>
    <name type="common">Great pond snail</name>
    <name type="synonym">Helix stagnalis</name>
    <dbReference type="NCBI Taxonomy" id="6523"/>
    <lineage>
        <taxon>Eukaryota</taxon>
        <taxon>Metazoa</taxon>
        <taxon>Spiralia</taxon>
        <taxon>Lophotrochozoa</taxon>
        <taxon>Mollusca</taxon>
        <taxon>Gastropoda</taxon>
        <taxon>Heterobranchia</taxon>
        <taxon>Euthyneura</taxon>
        <taxon>Panpulmonata</taxon>
        <taxon>Hygrophila</taxon>
        <taxon>Lymnaeoidea</taxon>
        <taxon>Lymnaeidae</taxon>
        <taxon>Lymnaea</taxon>
    </lineage>
</organism>
<feature type="compositionally biased region" description="Pro residues" evidence="1">
    <location>
        <begin position="357"/>
        <end position="368"/>
    </location>
</feature>
<dbReference type="EMBL" id="CAXITT010000400">
    <property type="protein sequence ID" value="CAL1540782.1"/>
    <property type="molecule type" value="Genomic_DNA"/>
</dbReference>
<evidence type="ECO:0000313" key="4">
    <source>
        <dbReference type="Proteomes" id="UP001497497"/>
    </source>
</evidence>
<evidence type="ECO:0000256" key="1">
    <source>
        <dbReference type="SAM" id="MobiDB-lite"/>
    </source>
</evidence>
<keyword evidence="2" id="KW-0732">Signal</keyword>
<dbReference type="PANTHER" id="PTHR24216:SF65">
    <property type="entry name" value="PAXILLIN-LIKE PROTEIN 1"/>
    <property type="match status" value="1"/>
</dbReference>
<feature type="signal peptide" evidence="2">
    <location>
        <begin position="1"/>
        <end position="17"/>
    </location>
</feature>
<protein>
    <submittedName>
        <fullName evidence="3">Uncharacterized protein</fullName>
    </submittedName>
</protein>
<evidence type="ECO:0000256" key="2">
    <source>
        <dbReference type="SAM" id="SignalP"/>
    </source>
</evidence>
<feature type="compositionally biased region" description="Low complexity" evidence="1">
    <location>
        <begin position="244"/>
        <end position="276"/>
    </location>
</feature>
<keyword evidence="4" id="KW-1185">Reference proteome</keyword>
<evidence type="ECO:0000313" key="3">
    <source>
        <dbReference type="EMBL" id="CAL1540782.1"/>
    </source>
</evidence>
<feature type="compositionally biased region" description="Pro residues" evidence="1">
    <location>
        <begin position="312"/>
        <end position="348"/>
    </location>
</feature>
<comment type="caution">
    <text evidence="3">The sequence shown here is derived from an EMBL/GenBank/DDBJ whole genome shotgun (WGS) entry which is preliminary data.</text>
</comment>
<dbReference type="PANTHER" id="PTHR24216">
    <property type="entry name" value="PAXILLIN-RELATED"/>
    <property type="match status" value="1"/>
</dbReference>
<dbReference type="AlphaFoldDB" id="A0AAV2I8K3"/>